<evidence type="ECO:0000256" key="1">
    <source>
        <dbReference type="ARBA" id="ARBA00006499"/>
    </source>
</evidence>
<keyword evidence="7" id="KW-1185">Reference proteome</keyword>
<dbReference type="InterPro" id="IPR003140">
    <property type="entry name" value="PLipase/COase/thioEstase"/>
</dbReference>
<dbReference type="Gene3D" id="3.40.50.1820">
    <property type="entry name" value="alpha/beta hydrolase"/>
    <property type="match status" value="1"/>
</dbReference>
<evidence type="ECO:0000313" key="5">
    <source>
        <dbReference type="EMBL" id="KAJ6227225.1"/>
    </source>
</evidence>
<name>A0AAV7Z010_9EUKA</name>
<reference evidence="5" key="1">
    <citation type="submission" date="2022-08" db="EMBL/GenBank/DDBJ databases">
        <title>Novel sulfate-reducing endosymbionts in the free-living metamonad Anaeramoeba.</title>
        <authorList>
            <person name="Jerlstrom-Hultqvist J."/>
            <person name="Cepicka I."/>
            <person name="Gallot-Lavallee L."/>
            <person name="Salas-Leiva D."/>
            <person name="Curtis B.A."/>
            <person name="Zahonova K."/>
            <person name="Pipaliya S."/>
            <person name="Dacks J."/>
            <person name="Roger A.J."/>
        </authorList>
    </citation>
    <scope>NUCLEOTIDE SEQUENCE</scope>
    <source>
        <strain evidence="5">Schooner1</strain>
    </source>
</reference>
<dbReference type="Proteomes" id="UP001146793">
    <property type="component" value="Unassembled WGS sequence"/>
</dbReference>
<evidence type="ECO:0000313" key="4">
    <source>
        <dbReference type="EMBL" id="KAJ3434421.1"/>
    </source>
</evidence>
<dbReference type="SUPFAM" id="SSF53474">
    <property type="entry name" value="alpha/beta-Hydrolases"/>
    <property type="match status" value="1"/>
</dbReference>
<accession>A0AAV7Z010</accession>
<dbReference type="EMBL" id="JAOAOG010000337">
    <property type="protein sequence ID" value="KAJ6227225.1"/>
    <property type="molecule type" value="Genomic_DNA"/>
</dbReference>
<reference evidence="4" key="2">
    <citation type="submission" date="2022-08" db="EMBL/GenBank/DDBJ databases">
        <title>Novel sulphate-reducing endosymbionts in the free-living metamonad Anaeramoeba.</title>
        <authorList>
            <person name="Jerlstrom-Hultqvist J."/>
            <person name="Cepicka I."/>
            <person name="Gallot-Lavallee L."/>
            <person name="Salas-Leiva D."/>
            <person name="Curtis B.A."/>
            <person name="Zahonova K."/>
            <person name="Pipaliya S."/>
            <person name="Dacks J."/>
            <person name="Roger A.J."/>
        </authorList>
    </citation>
    <scope>NUCLEOTIDE SEQUENCE</scope>
    <source>
        <strain evidence="4">Busselton2</strain>
    </source>
</reference>
<protein>
    <submittedName>
        <fullName evidence="4">Lysophospholipase-related</fullName>
    </submittedName>
</protein>
<evidence type="ECO:0000256" key="2">
    <source>
        <dbReference type="ARBA" id="ARBA00022801"/>
    </source>
</evidence>
<dbReference type="Proteomes" id="UP001150062">
    <property type="component" value="Unassembled WGS sequence"/>
</dbReference>
<dbReference type="GO" id="GO:0052689">
    <property type="term" value="F:carboxylic ester hydrolase activity"/>
    <property type="evidence" value="ECO:0007669"/>
    <property type="project" value="TreeGrafter"/>
</dbReference>
<dbReference type="InterPro" id="IPR029058">
    <property type="entry name" value="AB_hydrolase_fold"/>
</dbReference>
<dbReference type="GO" id="GO:0008474">
    <property type="term" value="F:palmitoyl-(protein) hydrolase activity"/>
    <property type="evidence" value="ECO:0007669"/>
    <property type="project" value="TreeGrafter"/>
</dbReference>
<dbReference type="PANTHER" id="PTHR10655">
    <property type="entry name" value="LYSOPHOSPHOLIPASE-RELATED"/>
    <property type="match status" value="1"/>
</dbReference>
<dbReference type="GO" id="GO:0005737">
    <property type="term" value="C:cytoplasm"/>
    <property type="evidence" value="ECO:0007669"/>
    <property type="project" value="TreeGrafter"/>
</dbReference>
<evidence type="ECO:0000259" key="3">
    <source>
        <dbReference type="Pfam" id="PF02230"/>
    </source>
</evidence>
<feature type="domain" description="Phospholipase/carboxylesterase/thioesterase" evidence="3">
    <location>
        <begin position="9"/>
        <end position="222"/>
    </location>
</feature>
<comment type="caution">
    <text evidence="4">The sequence shown here is derived from an EMBL/GenBank/DDBJ whole genome shotgun (WGS) entry which is preliminary data.</text>
</comment>
<dbReference type="InterPro" id="IPR050565">
    <property type="entry name" value="LYPA1-2/EST-like"/>
</dbReference>
<comment type="similarity">
    <text evidence="1">Belongs to the AB hydrolase superfamily. AB hydrolase 2 family.</text>
</comment>
<dbReference type="Pfam" id="PF02230">
    <property type="entry name" value="Abhydrolase_2"/>
    <property type="match status" value="1"/>
</dbReference>
<dbReference type="AlphaFoldDB" id="A0AAV7Z010"/>
<organism evidence="4 6">
    <name type="scientific">Anaeramoeba flamelloides</name>
    <dbReference type="NCBI Taxonomy" id="1746091"/>
    <lineage>
        <taxon>Eukaryota</taxon>
        <taxon>Metamonada</taxon>
        <taxon>Anaeramoebidae</taxon>
        <taxon>Anaeramoeba</taxon>
    </lineage>
</organism>
<evidence type="ECO:0000313" key="7">
    <source>
        <dbReference type="Proteomes" id="UP001150062"/>
    </source>
</evidence>
<gene>
    <name evidence="4" type="ORF">M0812_19908</name>
    <name evidence="5" type="ORF">M0813_10133</name>
</gene>
<sequence length="228" mass="25968">MENTKLAKFLVEPKKKHLSTILLLHGFGDKGGSYIETAKILQKSLPNTRFVMPTAPVIPVDFIGGKKTNSWYNLAKPKPKEDKDPKQLEEISEMVRDLIDEEHQILIEKETDPIIFLLGFSQGAGMCLFTTMFKSEKKIAGVIMLSGFLVNSKLNSKERKQINKSTPVLMYHGSADDTILQEWSQISYIEMMQMGMNVQYSVFRGLDHQISSKELKQTSEWILNLLKN</sequence>
<evidence type="ECO:0000313" key="6">
    <source>
        <dbReference type="Proteomes" id="UP001146793"/>
    </source>
</evidence>
<dbReference type="PANTHER" id="PTHR10655:SF17">
    <property type="entry name" value="LYSOPHOSPHOLIPASE-LIKE PROTEIN 1"/>
    <property type="match status" value="1"/>
</dbReference>
<keyword evidence="2" id="KW-0378">Hydrolase</keyword>
<dbReference type="EMBL" id="JANTQA010000044">
    <property type="protein sequence ID" value="KAJ3434421.1"/>
    <property type="molecule type" value="Genomic_DNA"/>
</dbReference>
<proteinExistence type="inferred from homology"/>